<evidence type="ECO:0000313" key="7">
    <source>
        <dbReference type="Proteomes" id="UP000199064"/>
    </source>
</evidence>
<proteinExistence type="inferred from homology"/>
<dbReference type="RefSeq" id="WP_036540502.1">
    <property type="nucleotide sequence ID" value="NZ_FNSL01000001.1"/>
</dbReference>
<dbReference type="GO" id="GO:0015768">
    <property type="term" value="P:maltose transport"/>
    <property type="evidence" value="ECO:0007669"/>
    <property type="project" value="TreeGrafter"/>
</dbReference>
<feature type="signal peptide" evidence="5">
    <location>
        <begin position="1"/>
        <end position="28"/>
    </location>
</feature>
<evidence type="ECO:0000256" key="1">
    <source>
        <dbReference type="ARBA" id="ARBA00008520"/>
    </source>
</evidence>
<evidence type="ECO:0000256" key="2">
    <source>
        <dbReference type="ARBA" id="ARBA00022448"/>
    </source>
</evidence>
<dbReference type="PANTHER" id="PTHR30061">
    <property type="entry name" value="MALTOSE-BINDING PERIPLASMIC PROTEIN"/>
    <property type="match status" value="1"/>
</dbReference>
<dbReference type="GO" id="GO:0055052">
    <property type="term" value="C:ATP-binding cassette (ABC) transporter complex, substrate-binding subunit-containing"/>
    <property type="evidence" value="ECO:0007669"/>
    <property type="project" value="TreeGrafter"/>
</dbReference>
<dbReference type="GO" id="GO:0042956">
    <property type="term" value="P:maltodextrin transmembrane transport"/>
    <property type="evidence" value="ECO:0007669"/>
    <property type="project" value="TreeGrafter"/>
</dbReference>
<dbReference type="PANTHER" id="PTHR30061:SF50">
    <property type="entry name" value="MALTOSE_MALTODEXTRIN-BINDING PERIPLASMIC PROTEIN"/>
    <property type="match status" value="1"/>
</dbReference>
<feature type="chain" id="PRO_5011776917" evidence="5">
    <location>
        <begin position="29"/>
        <end position="420"/>
    </location>
</feature>
<keyword evidence="2" id="KW-0813">Transport</keyword>
<dbReference type="Pfam" id="PF01547">
    <property type="entry name" value="SBP_bac_1"/>
    <property type="match status" value="1"/>
</dbReference>
<evidence type="ECO:0000256" key="5">
    <source>
        <dbReference type="SAM" id="SignalP"/>
    </source>
</evidence>
<dbReference type="Gene3D" id="3.40.190.10">
    <property type="entry name" value="Periplasmic binding protein-like II"/>
    <property type="match status" value="1"/>
</dbReference>
<keyword evidence="4" id="KW-0574">Periplasm</keyword>
<accession>A0A1H4L4V1</accession>
<dbReference type="EMBL" id="FNSL01000001">
    <property type="protein sequence ID" value="SEB65789.1"/>
    <property type="molecule type" value="Genomic_DNA"/>
</dbReference>
<dbReference type="GO" id="GO:1901982">
    <property type="term" value="F:maltose binding"/>
    <property type="evidence" value="ECO:0007669"/>
    <property type="project" value="TreeGrafter"/>
</dbReference>
<dbReference type="AlphaFoldDB" id="A0A1H4L4V1"/>
<name>A0A1H4L4V1_9HYPH</name>
<dbReference type="CDD" id="cd13585">
    <property type="entry name" value="PBP2_TMBP_like"/>
    <property type="match status" value="1"/>
</dbReference>
<sequence length="420" mass="45312">MPGKLRKMLYASALAVTAFAVGGTGASAKDDISFLVVDYDAPGMGDWWQLLVSTYEEKTGNKVVPRNTPASEYYEQLLIQAASGTGADILTVNPNNIGELLAAGQLMPLTDFLENSGVKDQIVDGGFDALTVDGEIYALPITGRTLELIYNACYLKEAGFDRPPQTPQEFLDYAKKLTVKDDSGRVTRYGANMVNANEDPTYEMLLMWSIANGGSFADADGNFTLDSEPVIAGLKQMKALYDAGVVPKGMTETDQRSLFATGGTAMTIDGQWQFPFIEKNNSDNFDCYKSALHPWDGPGTGGVNMALAVNAATKNPDAAKAFIQTAASAEMQSTFSDHSPYIPYGVNALTDAQKEARPYLEPWIKSSGNAHPVAIPGHADQFNEIWPIVVDAVLLTLRDDRPAEESLAEAQAKLEDCCAK</sequence>
<evidence type="ECO:0000313" key="6">
    <source>
        <dbReference type="EMBL" id="SEB65789.1"/>
    </source>
</evidence>
<keyword evidence="3 5" id="KW-0732">Signal</keyword>
<evidence type="ECO:0000256" key="3">
    <source>
        <dbReference type="ARBA" id="ARBA00022729"/>
    </source>
</evidence>
<dbReference type="InterPro" id="IPR006059">
    <property type="entry name" value="SBP"/>
</dbReference>
<keyword evidence="7" id="KW-1185">Reference proteome</keyword>
<dbReference type="SUPFAM" id="SSF53850">
    <property type="entry name" value="Periplasmic binding protein-like II"/>
    <property type="match status" value="1"/>
</dbReference>
<evidence type="ECO:0000256" key="4">
    <source>
        <dbReference type="ARBA" id="ARBA00022764"/>
    </source>
</evidence>
<reference evidence="7" key="1">
    <citation type="submission" date="2016-10" db="EMBL/GenBank/DDBJ databases">
        <authorList>
            <person name="Varghese N."/>
            <person name="Submissions S."/>
        </authorList>
    </citation>
    <scope>NUCLEOTIDE SEQUENCE [LARGE SCALE GENOMIC DNA]</scope>
    <source>
        <strain evidence="7">ES.061</strain>
    </source>
</reference>
<dbReference type="Proteomes" id="UP000199064">
    <property type="component" value="Unassembled WGS sequence"/>
</dbReference>
<protein>
    <submittedName>
        <fullName evidence="6">Carbohydrate ABC transporter substrate-binding protein, CUT1 family</fullName>
    </submittedName>
</protein>
<gene>
    <name evidence="6" type="ORF">SAMN05216452_2646</name>
</gene>
<comment type="similarity">
    <text evidence="1">Belongs to the bacterial solute-binding protein 1 family.</text>
</comment>
<organism evidence="6 7">
    <name type="scientific">Nitratireductor aquibiodomus</name>
    <dbReference type="NCBI Taxonomy" id="204799"/>
    <lineage>
        <taxon>Bacteria</taxon>
        <taxon>Pseudomonadati</taxon>
        <taxon>Pseudomonadota</taxon>
        <taxon>Alphaproteobacteria</taxon>
        <taxon>Hyphomicrobiales</taxon>
        <taxon>Phyllobacteriaceae</taxon>
        <taxon>Nitratireductor</taxon>
    </lineage>
</organism>